<proteinExistence type="predicted"/>
<evidence type="ECO:0000313" key="1">
    <source>
        <dbReference type="EMBL" id="AXE27984.1"/>
    </source>
</evidence>
<keyword evidence="2" id="KW-1185">Reference proteome</keyword>
<reference evidence="1" key="1">
    <citation type="submission" date="2018-01" db="EMBL/GenBank/DDBJ databases">
        <title>Draft genome Sequence of streptomyces globosus LZH-48.</title>
        <authorList>
            <person name="Ran K."/>
            <person name="Li Z."/>
            <person name="Wei S."/>
            <person name="Dong R."/>
        </authorList>
    </citation>
    <scope>NUCLEOTIDE SEQUENCE [LARGE SCALE GENOMIC DNA]</scope>
    <source>
        <strain evidence="1">LZH-48</strain>
        <plasmid evidence="1">unnamed2</plasmid>
    </source>
</reference>
<dbReference type="OrthoDB" id="3973088at2"/>
<accession>A0A344UAR3</accession>
<dbReference type="Proteomes" id="UP000252004">
    <property type="component" value="Plasmid unnamed2"/>
</dbReference>
<protein>
    <submittedName>
        <fullName evidence="1">Uncharacterized protein</fullName>
    </submittedName>
</protein>
<keyword evidence="1" id="KW-0614">Plasmid</keyword>
<dbReference type="RefSeq" id="WP_114059145.1">
    <property type="nucleotide sequence ID" value="NZ_CP030864.1"/>
</dbReference>
<dbReference type="EMBL" id="CP030864">
    <property type="protein sequence ID" value="AXE27984.1"/>
    <property type="molecule type" value="Genomic_DNA"/>
</dbReference>
<gene>
    <name evidence="1" type="ORF">C0216_31215</name>
</gene>
<evidence type="ECO:0000313" key="2">
    <source>
        <dbReference type="Proteomes" id="UP000252004"/>
    </source>
</evidence>
<name>A0A344UAR3_9ACTN</name>
<dbReference type="AlphaFoldDB" id="A0A344UAR3"/>
<geneLocation type="plasmid" evidence="1 2">
    <name>unnamed2</name>
</geneLocation>
<sequence length="172" mass="18328">MAAAAAEHLHGQVHPQVAAYAAALERAGYPPSLFFSRTFTIDTGQIVNQGRAEALFCGLAATNGEPMTPREERGFGQASLSTVRGPIWRITPVPLTPTGRLPIAVAGKKNPTTTALSLLVEELDPCPLSPVMRATGCQLRRHVLRLPVGWIEHTSMSQGREAFALPGLPALS</sequence>
<dbReference type="KEGG" id="sgz:C0216_31215"/>
<organism evidence="1 2">
    <name type="scientific">Streptomyces globosus</name>
    <dbReference type="NCBI Taxonomy" id="68209"/>
    <lineage>
        <taxon>Bacteria</taxon>
        <taxon>Bacillati</taxon>
        <taxon>Actinomycetota</taxon>
        <taxon>Actinomycetes</taxon>
        <taxon>Kitasatosporales</taxon>
        <taxon>Streptomycetaceae</taxon>
        <taxon>Streptomyces</taxon>
    </lineage>
</organism>